<keyword evidence="4" id="KW-1185">Reference proteome</keyword>
<dbReference type="Gene3D" id="1.20.5.170">
    <property type="match status" value="1"/>
</dbReference>
<gene>
    <name evidence="3" type="ORF">EXN66_Car018869</name>
</gene>
<dbReference type="EMBL" id="CM015729">
    <property type="protein sequence ID" value="KAF3703181.1"/>
    <property type="molecule type" value="Genomic_DNA"/>
</dbReference>
<dbReference type="PROSITE" id="PS50217">
    <property type="entry name" value="BZIP"/>
    <property type="match status" value="1"/>
</dbReference>
<dbReference type="PANTHER" id="PTHR23351">
    <property type="entry name" value="FOS TRANSCRIPTION FACTOR-RELATED"/>
    <property type="match status" value="1"/>
</dbReference>
<dbReference type="SMART" id="SM00338">
    <property type="entry name" value="BRLZ"/>
    <property type="match status" value="1"/>
</dbReference>
<proteinExistence type="predicted"/>
<evidence type="ECO:0000313" key="3">
    <source>
        <dbReference type="EMBL" id="KAF3703181.1"/>
    </source>
</evidence>
<dbReference type="Proteomes" id="UP000503349">
    <property type="component" value="Chromosome 18"/>
</dbReference>
<organism evidence="3 4">
    <name type="scientific">Channa argus</name>
    <name type="common">Northern snakehead</name>
    <name type="synonym">Ophicephalus argus</name>
    <dbReference type="NCBI Taxonomy" id="215402"/>
    <lineage>
        <taxon>Eukaryota</taxon>
        <taxon>Metazoa</taxon>
        <taxon>Chordata</taxon>
        <taxon>Craniata</taxon>
        <taxon>Vertebrata</taxon>
        <taxon>Euteleostomi</taxon>
        <taxon>Actinopterygii</taxon>
        <taxon>Neopterygii</taxon>
        <taxon>Teleostei</taxon>
        <taxon>Neoteleostei</taxon>
        <taxon>Acanthomorphata</taxon>
        <taxon>Anabantaria</taxon>
        <taxon>Anabantiformes</taxon>
        <taxon>Channoidei</taxon>
        <taxon>Channidae</taxon>
        <taxon>Channa</taxon>
    </lineage>
</organism>
<dbReference type="Pfam" id="PF00170">
    <property type="entry name" value="bZIP_1"/>
    <property type="match status" value="1"/>
</dbReference>
<evidence type="ECO:0000259" key="2">
    <source>
        <dbReference type="PROSITE" id="PS50217"/>
    </source>
</evidence>
<dbReference type="PRINTS" id="PR00042">
    <property type="entry name" value="LEUZIPPRFOS"/>
</dbReference>
<accession>A0A6G1QKH5</accession>
<keyword evidence="1" id="KW-0175">Coiled coil</keyword>
<feature type="domain" description="BZIP" evidence="2">
    <location>
        <begin position="98"/>
        <end position="161"/>
    </location>
</feature>
<dbReference type="GO" id="GO:0000978">
    <property type="term" value="F:RNA polymerase II cis-regulatory region sequence-specific DNA binding"/>
    <property type="evidence" value="ECO:0007669"/>
    <property type="project" value="TreeGrafter"/>
</dbReference>
<dbReference type="GO" id="GO:0005634">
    <property type="term" value="C:nucleus"/>
    <property type="evidence" value="ECO:0007669"/>
    <property type="project" value="TreeGrafter"/>
</dbReference>
<sequence length="190" mass="21871">MYLCAYYSCATMSLDFCPIPEVFRSTVAPGVTTQCPVYKRHILLSDGASVQPFLRFLFQILYTRQKSVMSDCDSSCQSHENNSKNDHLCEGFRVSEDEGRRLKRREKNRVAAQKSRKRQTQRADLLHQACELLEQRNRKLRREVDCLSEEQRLLTEALRAHEPMCSIMHCSLTSSTSCSLQPENMAARSV</sequence>
<dbReference type="PROSITE" id="PS00036">
    <property type="entry name" value="BZIP_BASIC"/>
    <property type="match status" value="1"/>
</dbReference>
<reference evidence="4" key="2">
    <citation type="submission" date="2019-02" db="EMBL/GenBank/DDBJ databases">
        <title>Opniocepnalus argus Var Kimnra genome.</title>
        <authorList>
            <person name="Zhou C."/>
            <person name="Xiao S."/>
        </authorList>
    </citation>
    <scope>NUCLEOTIDE SEQUENCE [LARGE SCALE GENOMIC DNA]</scope>
</reference>
<dbReference type="AlphaFoldDB" id="A0A6G1QKH5"/>
<dbReference type="SUPFAM" id="SSF57959">
    <property type="entry name" value="Leucine zipper domain"/>
    <property type="match status" value="1"/>
</dbReference>
<feature type="coiled-coil region" evidence="1">
    <location>
        <begin position="123"/>
        <end position="157"/>
    </location>
</feature>
<protein>
    <submittedName>
        <fullName evidence="3">Basic leucine zipper transcriptional factor ATF-like 3</fullName>
    </submittedName>
</protein>
<evidence type="ECO:0000256" key="1">
    <source>
        <dbReference type="SAM" id="Coils"/>
    </source>
</evidence>
<name>A0A6G1QKH5_CHAAH</name>
<dbReference type="GO" id="GO:0000981">
    <property type="term" value="F:DNA-binding transcription factor activity, RNA polymerase II-specific"/>
    <property type="evidence" value="ECO:0007669"/>
    <property type="project" value="TreeGrafter"/>
</dbReference>
<dbReference type="InterPro" id="IPR004827">
    <property type="entry name" value="bZIP"/>
</dbReference>
<dbReference type="PANTHER" id="PTHR23351:SF13">
    <property type="entry name" value="BASIC LEUCINE ZIPPER TRANSCRIPTIONAL FACTOR ATF-LIKE 3"/>
    <property type="match status" value="1"/>
</dbReference>
<dbReference type="InterPro" id="IPR046347">
    <property type="entry name" value="bZIP_sf"/>
</dbReference>
<dbReference type="InterPro" id="IPR000837">
    <property type="entry name" value="AP-1"/>
</dbReference>
<reference evidence="3 4" key="1">
    <citation type="submission" date="2019-02" db="EMBL/GenBank/DDBJ databases">
        <title>Opniocepnalus argus genome.</title>
        <authorList>
            <person name="Zhou C."/>
            <person name="Xiao S."/>
        </authorList>
    </citation>
    <scope>NUCLEOTIDE SEQUENCE [LARGE SCALE GENOMIC DNA]</scope>
    <source>
        <strain evidence="3">OARG1902GOOAL</strain>
        <tissue evidence="3">Muscle</tissue>
    </source>
</reference>
<evidence type="ECO:0000313" key="4">
    <source>
        <dbReference type="Proteomes" id="UP000503349"/>
    </source>
</evidence>